<evidence type="ECO:0000256" key="4">
    <source>
        <dbReference type="ARBA" id="ARBA00022692"/>
    </source>
</evidence>
<sequence length="202" mass="20306">MKVIQAAVTLLSLINPVVCALMLSQIGAGQSSAARAASATKASIAVLVILITFALIGARLLKVFGISLDVFQVAGGLVLAWMGFSMVRASTGQAPQAAPVAGTQSQSLTPLILFAASPGTITGIITLSVNHSGTALPVTAIAGAAIAVLALWLVLLLTSRLSGQGTGNSFLHNLMAGMMGLIVIAMGFQFGLTGIKAFFAGG</sequence>
<dbReference type="Pfam" id="PF01914">
    <property type="entry name" value="MarC"/>
    <property type="match status" value="1"/>
</dbReference>
<name>A0AAU0N5T1_9GAMM</name>
<dbReference type="RefSeq" id="WP_318955698.1">
    <property type="nucleotide sequence ID" value="NZ_CP137555.1"/>
</dbReference>
<evidence type="ECO:0000256" key="1">
    <source>
        <dbReference type="ARBA" id="ARBA00004651"/>
    </source>
</evidence>
<feature type="transmembrane region" description="Helical" evidence="7">
    <location>
        <begin position="134"/>
        <end position="155"/>
    </location>
</feature>
<proteinExistence type="inferred from homology"/>
<keyword evidence="6 7" id="KW-0472">Membrane</keyword>
<dbReference type="Proteomes" id="UP001302477">
    <property type="component" value="Chromosome"/>
</dbReference>
<keyword evidence="4 7" id="KW-0812">Transmembrane</keyword>
<protein>
    <recommendedName>
        <fullName evidence="7">UPF0056 membrane protein</fullName>
    </recommendedName>
</protein>
<dbReference type="EMBL" id="CP137555">
    <property type="protein sequence ID" value="WOX07269.1"/>
    <property type="molecule type" value="Genomic_DNA"/>
</dbReference>
<comment type="subcellular location">
    <subcellularLocation>
        <location evidence="1 7">Cell membrane</location>
        <topology evidence="1 7">Multi-pass membrane protein</topology>
    </subcellularLocation>
</comment>
<feature type="transmembrane region" description="Helical" evidence="7">
    <location>
        <begin position="107"/>
        <end position="127"/>
    </location>
</feature>
<gene>
    <name evidence="8" type="ORF">R5R33_04235</name>
</gene>
<evidence type="ECO:0000256" key="7">
    <source>
        <dbReference type="RuleBase" id="RU362048"/>
    </source>
</evidence>
<keyword evidence="9" id="KW-1185">Reference proteome</keyword>
<evidence type="ECO:0000256" key="3">
    <source>
        <dbReference type="ARBA" id="ARBA00022475"/>
    </source>
</evidence>
<dbReference type="PANTHER" id="PTHR33508">
    <property type="entry name" value="UPF0056 MEMBRANE PROTEIN YHCE"/>
    <property type="match status" value="1"/>
</dbReference>
<evidence type="ECO:0000313" key="8">
    <source>
        <dbReference type="EMBL" id="WOX07269.1"/>
    </source>
</evidence>
<feature type="transmembrane region" description="Helical" evidence="7">
    <location>
        <begin position="175"/>
        <end position="199"/>
    </location>
</feature>
<dbReference type="PANTHER" id="PTHR33508:SF1">
    <property type="entry name" value="UPF0056 MEMBRANE PROTEIN YHCE"/>
    <property type="match status" value="1"/>
</dbReference>
<comment type="similarity">
    <text evidence="2 7">Belongs to the UPF0056 (MarC) family.</text>
</comment>
<feature type="transmembrane region" description="Helical" evidence="7">
    <location>
        <begin position="43"/>
        <end position="61"/>
    </location>
</feature>
<evidence type="ECO:0000256" key="2">
    <source>
        <dbReference type="ARBA" id="ARBA00009784"/>
    </source>
</evidence>
<accession>A0AAU0N5T1</accession>
<dbReference type="AlphaFoldDB" id="A0AAU0N5T1"/>
<keyword evidence="5 7" id="KW-1133">Transmembrane helix</keyword>
<reference evidence="8 9" key="1">
    <citation type="submission" date="2023-10" db="EMBL/GenBank/DDBJ databases">
        <title>Description of Microbulbifer bruguierae sp. nov., isolated from the sediments of mangrove plant Bruguiera sexangula and comparative genomic analyses of the genus Microbulbifer.</title>
        <authorList>
            <person name="Long M."/>
        </authorList>
    </citation>
    <scope>NUCLEOTIDE SEQUENCE [LARGE SCALE GENOMIC DNA]</scope>
    <source>
        <strain evidence="8 9">SPO729</strain>
    </source>
</reference>
<evidence type="ECO:0000256" key="6">
    <source>
        <dbReference type="ARBA" id="ARBA00023136"/>
    </source>
</evidence>
<dbReference type="InterPro" id="IPR002771">
    <property type="entry name" value="Multi_antbiot-R_MarC"/>
</dbReference>
<comment type="caution">
    <text evidence="7">Lacks conserved residue(s) required for the propagation of feature annotation.</text>
</comment>
<dbReference type="GO" id="GO:0005886">
    <property type="term" value="C:plasma membrane"/>
    <property type="evidence" value="ECO:0007669"/>
    <property type="project" value="UniProtKB-SubCell"/>
</dbReference>
<evidence type="ECO:0000313" key="9">
    <source>
        <dbReference type="Proteomes" id="UP001302477"/>
    </source>
</evidence>
<feature type="transmembrane region" description="Helical" evidence="7">
    <location>
        <begin position="68"/>
        <end position="87"/>
    </location>
</feature>
<organism evidence="8 9">
    <name type="scientific">Microbulbifer pacificus</name>
    <dbReference type="NCBI Taxonomy" id="407164"/>
    <lineage>
        <taxon>Bacteria</taxon>
        <taxon>Pseudomonadati</taxon>
        <taxon>Pseudomonadota</taxon>
        <taxon>Gammaproteobacteria</taxon>
        <taxon>Cellvibrionales</taxon>
        <taxon>Microbulbiferaceae</taxon>
        <taxon>Microbulbifer</taxon>
    </lineage>
</organism>
<keyword evidence="3" id="KW-1003">Cell membrane</keyword>
<dbReference type="KEGG" id="mpaf:R5R33_04235"/>
<evidence type="ECO:0000256" key="5">
    <source>
        <dbReference type="ARBA" id="ARBA00022989"/>
    </source>
</evidence>